<dbReference type="InterPro" id="IPR036505">
    <property type="entry name" value="Amidase/PGRP_sf"/>
</dbReference>
<dbReference type="GO" id="GO:0009253">
    <property type="term" value="P:peptidoglycan catabolic process"/>
    <property type="evidence" value="ECO:0007669"/>
    <property type="project" value="InterPro"/>
</dbReference>
<reference evidence="3" key="1">
    <citation type="submission" date="2021-04" db="EMBL/GenBank/DDBJ databases">
        <title>Characterizing Neisseria spp. as novel respiratory pathobionts in bronchiectasis.</title>
        <authorList>
            <person name="Li L."/>
            <person name="Mac Aogain M."/>
            <person name="Xu T."/>
            <person name="Jaggi T.K."/>
            <person name="Chan L.Y."/>
            <person name="Keir H.R."/>
            <person name="Dicker A.J."/>
            <person name="Qu J."/>
            <person name="Liu Y."/>
            <person name="Chen H.S."/>
            <person name="Koh M.S."/>
            <person name="Ong T.H."/>
            <person name="Lim A.Y.H."/>
            <person name="Abisheganaden J."/>
            <person name="Low T.B."/>
            <person name="Oliver B.G."/>
            <person name="Tan N.S."/>
            <person name="Fang M."/>
            <person name="Chalmers J.D."/>
            <person name="Chotirmall S.H."/>
        </authorList>
    </citation>
    <scope>NUCLEOTIDE SEQUENCE</scope>
    <source>
        <strain evidence="3">TT0077</strain>
    </source>
</reference>
<dbReference type="SMART" id="SM00701">
    <property type="entry name" value="PGRP"/>
    <property type="match status" value="1"/>
</dbReference>
<dbReference type="GO" id="GO:0008270">
    <property type="term" value="F:zinc ion binding"/>
    <property type="evidence" value="ECO:0007669"/>
    <property type="project" value="InterPro"/>
</dbReference>
<dbReference type="Proteomes" id="UP001057296">
    <property type="component" value="Chromosome"/>
</dbReference>
<organism evidence="3 4">
    <name type="scientific">Neisseria subflava</name>
    <dbReference type="NCBI Taxonomy" id="28449"/>
    <lineage>
        <taxon>Bacteria</taxon>
        <taxon>Pseudomonadati</taxon>
        <taxon>Pseudomonadota</taxon>
        <taxon>Betaproteobacteria</taxon>
        <taxon>Neisseriales</taxon>
        <taxon>Neisseriaceae</taxon>
        <taxon>Neisseria</taxon>
    </lineage>
</organism>
<evidence type="ECO:0000313" key="4">
    <source>
        <dbReference type="Proteomes" id="UP001057296"/>
    </source>
</evidence>
<dbReference type="AlphaFoldDB" id="A0A9X9HVT9"/>
<dbReference type="RefSeq" id="WP_254324640.1">
    <property type="nucleotide sequence ID" value="NZ_CP073115.1"/>
</dbReference>
<gene>
    <name evidence="3" type="ORF">KCG54_03305</name>
</gene>
<dbReference type="SUPFAM" id="SSF55846">
    <property type="entry name" value="N-acetylmuramoyl-L-alanine amidase-like"/>
    <property type="match status" value="1"/>
</dbReference>
<comment type="similarity">
    <text evidence="1">Belongs to the N-acetylmuramoyl-L-alanine amidase 2 family.</text>
</comment>
<dbReference type="CDD" id="cd06583">
    <property type="entry name" value="PGRP"/>
    <property type="match status" value="1"/>
</dbReference>
<dbReference type="InterPro" id="IPR015510">
    <property type="entry name" value="PGRP"/>
</dbReference>
<sequence>MAEKNTKLILSNDRDVKTSEITVNDRAATRKAIINYLEKFLPVISKNKFLERSEWGARAANNGLEDEWDYTSIVIHHQGNSPQHICSATYGALREVQNNHMDKKDFSDIGYHYAVDCTGVIAEGRDIRFKGSHVNKNNAKKIGILLLGDFSKPGEAKLSFKDFSTWTDQFDSDYMRKIPDAQLAALKVLIKCLNNFFEISELGGHKEFALSNDTRTCPGSVAMEKIVELRKEFRLNKPTKVK</sequence>
<dbReference type="InterPro" id="IPR002502">
    <property type="entry name" value="Amidase_domain"/>
</dbReference>
<protein>
    <submittedName>
        <fullName evidence="3">N-acetylmuramoyl-L-alanine amidase</fullName>
        <ecNumber evidence="3">3.5.1.28</ecNumber>
    </submittedName>
</protein>
<proteinExistence type="inferred from homology"/>
<dbReference type="PANTHER" id="PTHR11022">
    <property type="entry name" value="PEPTIDOGLYCAN RECOGNITION PROTEIN"/>
    <property type="match status" value="1"/>
</dbReference>
<keyword evidence="3" id="KW-0378">Hydrolase</keyword>
<dbReference type="GO" id="GO:0008745">
    <property type="term" value="F:N-acetylmuramoyl-L-alanine amidase activity"/>
    <property type="evidence" value="ECO:0007669"/>
    <property type="project" value="UniProtKB-EC"/>
</dbReference>
<feature type="domain" description="Peptidoglycan recognition protein family" evidence="2">
    <location>
        <begin position="50"/>
        <end position="184"/>
    </location>
</feature>
<evidence type="ECO:0000259" key="2">
    <source>
        <dbReference type="SMART" id="SM00701"/>
    </source>
</evidence>
<dbReference type="InterPro" id="IPR006619">
    <property type="entry name" value="PGRP_domain_met/bac"/>
</dbReference>
<dbReference type="EMBL" id="CP073115">
    <property type="protein sequence ID" value="UTG70363.1"/>
    <property type="molecule type" value="Genomic_DNA"/>
</dbReference>
<accession>A0A9X9HVT9</accession>
<dbReference type="EC" id="3.5.1.28" evidence="3"/>
<evidence type="ECO:0000313" key="3">
    <source>
        <dbReference type="EMBL" id="UTG70363.1"/>
    </source>
</evidence>
<dbReference type="Gene3D" id="3.40.80.10">
    <property type="entry name" value="Peptidoglycan recognition protein-like"/>
    <property type="match status" value="1"/>
</dbReference>
<dbReference type="PANTHER" id="PTHR11022:SF41">
    <property type="entry name" value="PEPTIDOGLYCAN-RECOGNITION PROTEIN LC-RELATED"/>
    <property type="match status" value="1"/>
</dbReference>
<evidence type="ECO:0000256" key="1">
    <source>
        <dbReference type="ARBA" id="ARBA00007553"/>
    </source>
</evidence>
<dbReference type="Pfam" id="PF01510">
    <property type="entry name" value="Amidase_2"/>
    <property type="match status" value="1"/>
</dbReference>
<name>A0A9X9HVT9_NEISU</name>